<keyword evidence="7 11" id="KW-0508">mRNA splicing</keyword>
<gene>
    <name evidence="13" type="ORF">TBIB3V08_LOCUS7559</name>
</gene>
<comment type="subcellular location">
    <subcellularLocation>
        <location evidence="11">Nucleus</location>
    </subcellularLocation>
    <subcellularLocation>
        <location evidence="11">Nucleus speckle</location>
    </subcellularLocation>
    <subcellularLocation>
        <location evidence="11">Cytoplasm</location>
    </subcellularLocation>
</comment>
<dbReference type="SMART" id="SM00360">
    <property type="entry name" value="RRM"/>
    <property type="match status" value="1"/>
</dbReference>
<dbReference type="PANTHER" id="PTHR45894">
    <property type="entry name" value="RNA-BINDING PROTEIN 8A"/>
    <property type="match status" value="1"/>
</dbReference>
<keyword evidence="11" id="KW-0509">mRNA transport</keyword>
<dbReference type="InterPro" id="IPR012677">
    <property type="entry name" value="Nucleotide-bd_a/b_plait_sf"/>
</dbReference>
<evidence type="ECO:0000256" key="8">
    <source>
        <dbReference type="ARBA" id="ARBA00023242"/>
    </source>
</evidence>
<dbReference type="GO" id="GO:0006417">
    <property type="term" value="P:regulation of translation"/>
    <property type="evidence" value="ECO:0007669"/>
    <property type="project" value="UniProtKB-KW"/>
</dbReference>
<comment type="function">
    <text evidence="11">Core component of the splicing-dependent multiprotein exon junction complex (EJC) deposited at splice junctions on mRNAs.</text>
</comment>
<evidence type="ECO:0000256" key="4">
    <source>
        <dbReference type="ARBA" id="ARBA00022664"/>
    </source>
</evidence>
<evidence type="ECO:0000313" key="13">
    <source>
        <dbReference type="EMBL" id="CAD7445201.1"/>
    </source>
</evidence>
<evidence type="ECO:0000256" key="7">
    <source>
        <dbReference type="ARBA" id="ARBA00023187"/>
    </source>
</evidence>
<keyword evidence="4 11" id="KW-0507">mRNA processing</keyword>
<organism evidence="13">
    <name type="scientific">Timema bartmani</name>
    <dbReference type="NCBI Taxonomy" id="61472"/>
    <lineage>
        <taxon>Eukaryota</taxon>
        <taxon>Metazoa</taxon>
        <taxon>Ecdysozoa</taxon>
        <taxon>Arthropoda</taxon>
        <taxon>Hexapoda</taxon>
        <taxon>Insecta</taxon>
        <taxon>Pterygota</taxon>
        <taxon>Neoptera</taxon>
        <taxon>Polyneoptera</taxon>
        <taxon>Phasmatodea</taxon>
        <taxon>Timematodea</taxon>
        <taxon>Timematoidea</taxon>
        <taxon>Timematidae</taxon>
        <taxon>Timema</taxon>
    </lineage>
</organism>
<name>A0A7R9F217_9NEOP</name>
<accession>A0A7R9F217</accession>
<feature type="domain" description="RRM" evidence="12">
    <location>
        <begin position="320"/>
        <end position="398"/>
    </location>
</feature>
<evidence type="ECO:0000256" key="1">
    <source>
        <dbReference type="ARBA" id="ARBA00007987"/>
    </source>
</evidence>
<dbReference type="Gene3D" id="3.30.70.330">
    <property type="match status" value="1"/>
</dbReference>
<reference evidence="13" key="1">
    <citation type="submission" date="2020-11" db="EMBL/GenBank/DDBJ databases">
        <authorList>
            <person name="Tran Van P."/>
        </authorList>
    </citation>
    <scope>NUCLEOTIDE SEQUENCE</scope>
</reference>
<evidence type="ECO:0000256" key="2">
    <source>
        <dbReference type="ARBA" id="ARBA00022448"/>
    </source>
</evidence>
<dbReference type="GO" id="GO:0005737">
    <property type="term" value="C:cytoplasm"/>
    <property type="evidence" value="ECO:0007669"/>
    <property type="project" value="UniProtKB-SubCell"/>
</dbReference>
<keyword evidence="3 11" id="KW-0963">Cytoplasm</keyword>
<dbReference type="GO" id="GO:0016607">
    <property type="term" value="C:nuclear speck"/>
    <property type="evidence" value="ECO:0007669"/>
    <property type="project" value="UniProtKB-SubCell"/>
</dbReference>
<evidence type="ECO:0000256" key="3">
    <source>
        <dbReference type="ARBA" id="ARBA00022490"/>
    </source>
</evidence>
<comment type="similarity">
    <text evidence="1 11">Belongs to the RBM8A family.</text>
</comment>
<evidence type="ECO:0000256" key="9">
    <source>
        <dbReference type="ARBA" id="ARBA00077711"/>
    </source>
</evidence>
<proteinExistence type="inferred from homology"/>
<comment type="subunit">
    <text evidence="11">Heterodimer with MAGOH. Part of the mRNA splicing-dependent exon junction complex (EJC) complex; the core complex contains CASC3, EIF4A3, MAGOH and RBM8A.</text>
</comment>
<protein>
    <recommendedName>
        <fullName evidence="9 11">RNA-binding protein 8A</fullName>
    </recommendedName>
</protein>
<sequence length="411" mass="46389">MAADVRKATNPGDLRLEVALHVSHSSLTSSDKIKPRSGDWAVTSDFYERQPLPLCLMAAIQTRYIFTNPDSPKTASDSTTQTPQPWILQLLFVYYGGYEHVMALCLLVLRVSCRLTSSERQRTAQNEKRVSTSPHLSPQKLPSGCCSPFTYSTILLTSNASTASYNFHDTWTVPIYSQNAYQCEYLHRAQSVQHVRIVVNARAYAAGLILTHLYDVQDLLFVHAIQLSHKLDRGEAPPSEVSCELSEVSCELSVSTTEAKTESTYENSEGIARLKEKAKKRKGRGFGTENSAREDIREYETMDVDGDGEEPGPQRSVEGWILFVTSVHEEAQEDDIHDKFSEYGEIKNLNLNLDRRTGFLKGYALVEYETYKEAQTARDTLNGTEILGQKIGVDWCFVKGPKKTRRSRRRR</sequence>
<evidence type="ECO:0000259" key="12">
    <source>
        <dbReference type="PROSITE" id="PS50102"/>
    </source>
</evidence>
<dbReference type="AlphaFoldDB" id="A0A7R9F217"/>
<dbReference type="InterPro" id="IPR008111">
    <property type="entry name" value="RNA-bd_8"/>
</dbReference>
<evidence type="ECO:0000256" key="11">
    <source>
        <dbReference type="RuleBase" id="RU361239"/>
    </source>
</evidence>
<dbReference type="InterPro" id="IPR033744">
    <property type="entry name" value="RRM_RBM8"/>
</dbReference>
<evidence type="ECO:0000256" key="6">
    <source>
        <dbReference type="ARBA" id="ARBA00022884"/>
    </source>
</evidence>
<dbReference type="EMBL" id="OD567139">
    <property type="protein sequence ID" value="CAD7445201.1"/>
    <property type="molecule type" value="Genomic_DNA"/>
</dbReference>
<keyword evidence="2 11" id="KW-0813">Transport</keyword>
<dbReference type="GO" id="GO:0008380">
    <property type="term" value="P:RNA splicing"/>
    <property type="evidence" value="ECO:0007669"/>
    <property type="project" value="UniProtKB-KW"/>
</dbReference>
<dbReference type="GO" id="GO:0051028">
    <property type="term" value="P:mRNA transport"/>
    <property type="evidence" value="ECO:0007669"/>
    <property type="project" value="UniProtKB-KW"/>
</dbReference>
<evidence type="ECO:0000256" key="5">
    <source>
        <dbReference type="ARBA" id="ARBA00022845"/>
    </source>
</evidence>
<evidence type="ECO:0000256" key="10">
    <source>
        <dbReference type="PROSITE-ProRule" id="PRU00176"/>
    </source>
</evidence>
<keyword evidence="5" id="KW-0810">Translation regulation</keyword>
<dbReference type="GO" id="GO:0003729">
    <property type="term" value="F:mRNA binding"/>
    <property type="evidence" value="ECO:0007669"/>
    <property type="project" value="InterPro"/>
</dbReference>
<dbReference type="GO" id="GO:0006397">
    <property type="term" value="P:mRNA processing"/>
    <property type="evidence" value="ECO:0007669"/>
    <property type="project" value="UniProtKB-KW"/>
</dbReference>
<keyword evidence="6 10" id="KW-0694">RNA-binding</keyword>
<dbReference type="PRINTS" id="PR01738">
    <property type="entry name" value="RNABINDINGM8"/>
</dbReference>
<keyword evidence="8 11" id="KW-0539">Nucleus</keyword>
<dbReference type="SUPFAM" id="SSF54928">
    <property type="entry name" value="RNA-binding domain, RBD"/>
    <property type="match status" value="1"/>
</dbReference>
<dbReference type="InterPro" id="IPR000504">
    <property type="entry name" value="RRM_dom"/>
</dbReference>
<dbReference type="InterPro" id="IPR035979">
    <property type="entry name" value="RBD_domain_sf"/>
</dbReference>
<dbReference type="PROSITE" id="PS50102">
    <property type="entry name" value="RRM"/>
    <property type="match status" value="1"/>
</dbReference>
<dbReference type="CDD" id="cd12324">
    <property type="entry name" value="RRM_RBM8"/>
    <property type="match status" value="1"/>
</dbReference>
<dbReference type="FunFam" id="3.30.70.330:FF:000525">
    <property type="entry name" value="RNA-binding protein 8A"/>
    <property type="match status" value="1"/>
</dbReference>
<dbReference type="Pfam" id="PF00076">
    <property type="entry name" value="RRM_1"/>
    <property type="match status" value="1"/>
</dbReference>